<sequence>MMLLTTTALSWYAALAAAIPHDASKINLNRLTDAPAAIPASKLSLTNNSKTDEVTALWNVPQECIFSLFEKPNYKGQAWCQTPMGMGYHPPEAACTFVPAGLISSIRFEKDHWDRRAFSCYIYTDSSCGDAHDGNSNWIGDSQPDLKRIGGWDKRIGSMACYWNTDGKRWKRDTALATRGPYDHAMELFQNVNFDGWYMFYTRAMLDREECMSDIPIGVSSIAYHDIGQTWCALYSSPTCNSIFKSASYILKSSQDYVGKEWEDQIRSVQCFRSPVPEVLASASGIVKFSADGRAMGEVGAGSNTLRTSNIQTGVDECTKDAPSVFGPAKVARELVRDQQGGEECITLYPEQNYNGKRHWYMGEDQMNLTNGNYCAYLPADASISSIKKGKCAYWCAVFIDDVPDCNILVHQHWRIVGDLPILPELMDNQLTHFRCFNTPYRPEEHGTLGIAVN</sequence>
<accession>A0A2V1DC76</accession>
<feature type="signal peptide" evidence="1">
    <location>
        <begin position="1"/>
        <end position="18"/>
    </location>
</feature>
<keyword evidence="1" id="KW-0732">Signal</keyword>
<gene>
    <name evidence="2" type="ORF">DM02DRAFT_675272</name>
</gene>
<evidence type="ECO:0000313" key="3">
    <source>
        <dbReference type="Proteomes" id="UP000244855"/>
    </source>
</evidence>
<feature type="chain" id="PRO_5016014937" evidence="1">
    <location>
        <begin position="19"/>
        <end position="454"/>
    </location>
</feature>
<evidence type="ECO:0000313" key="2">
    <source>
        <dbReference type="EMBL" id="PVH95747.1"/>
    </source>
</evidence>
<reference evidence="2 3" key="1">
    <citation type="journal article" date="2018" name="Sci. Rep.">
        <title>Comparative genomics provides insights into the lifestyle and reveals functional heterogeneity of dark septate endophytic fungi.</title>
        <authorList>
            <person name="Knapp D.G."/>
            <person name="Nemeth J.B."/>
            <person name="Barry K."/>
            <person name="Hainaut M."/>
            <person name="Henrissat B."/>
            <person name="Johnson J."/>
            <person name="Kuo A."/>
            <person name="Lim J.H.P."/>
            <person name="Lipzen A."/>
            <person name="Nolan M."/>
            <person name="Ohm R.A."/>
            <person name="Tamas L."/>
            <person name="Grigoriev I.V."/>
            <person name="Spatafora J.W."/>
            <person name="Nagy L.G."/>
            <person name="Kovacs G.M."/>
        </authorList>
    </citation>
    <scope>NUCLEOTIDE SEQUENCE [LARGE SCALE GENOMIC DNA]</scope>
    <source>
        <strain evidence="2 3">DSE2036</strain>
    </source>
</reference>
<dbReference type="EMBL" id="KZ805485">
    <property type="protein sequence ID" value="PVH95747.1"/>
    <property type="molecule type" value="Genomic_DNA"/>
</dbReference>
<evidence type="ECO:0000256" key="1">
    <source>
        <dbReference type="SAM" id="SignalP"/>
    </source>
</evidence>
<name>A0A2V1DC76_9PLEO</name>
<protein>
    <submittedName>
        <fullName evidence="2">Uncharacterized protein</fullName>
    </submittedName>
</protein>
<dbReference type="Proteomes" id="UP000244855">
    <property type="component" value="Unassembled WGS sequence"/>
</dbReference>
<dbReference type="AlphaFoldDB" id="A0A2V1DC76"/>
<proteinExistence type="predicted"/>
<organism evidence="2 3">
    <name type="scientific">Periconia macrospinosa</name>
    <dbReference type="NCBI Taxonomy" id="97972"/>
    <lineage>
        <taxon>Eukaryota</taxon>
        <taxon>Fungi</taxon>
        <taxon>Dikarya</taxon>
        <taxon>Ascomycota</taxon>
        <taxon>Pezizomycotina</taxon>
        <taxon>Dothideomycetes</taxon>
        <taxon>Pleosporomycetidae</taxon>
        <taxon>Pleosporales</taxon>
        <taxon>Massarineae</taxon>
        <taxon>Periconiaceae</taxon>
        <taxon>Periconia</taxon>
    </lineage>
</organism>
<keyword evidence="3" id="KW-1185">Reference proteome</keyword>
<dbReference type="OrthoDB" id="3800853at2759"/>